<dbReference type="InterPro" id="IPR005654">
    <property type="entry name" value="ATPase_AFG1-like"/>
</dbReference>
<dbReference type="GO" id="GO:0006515">
    <property type="term" value="P:protein quality control for misfolded or incompletely synthesized proteins"/>
    <property type="evidence" value="ECO:0007669"/>
    <property type="project" value="TreeGrafter"/>
</dbReference>
<evidence type="ECO:0000256" key="3">
    <source>
        <dbReference type="ARBA" id="ARBA00022840"/>
    </source>
</evidence>
<keyword evidence="5" id="KW-1185">Reference proteome</keyword>
<dbReference type="OrthoDB" id="548867at2759"/>
<accession>A0A1E5RBY2</accession>
<dbReference type="NCBIfam" id="NF040713">
    <property type="entry name" value="ZapE"/>
    <property type="match status" value="1"/>
</dbReference>
<sequence>MKLYIGTPMHLKTKPITKVLQLRYITTASTPLMNPKQQSPLQAYNEMIQTGKIVDDPYQVKIITSLESLHSKLVAYQPPKLVDPLAYSSSFSKGFLSKLLQPFNTIHNDSVTDFKYTDRVPKGLYLWGDVGCGKSFLLDLFYDCVPSHLTKRRLHFHQFMQLVHKRSHEIMVEQKQLNKTAHDPVPQIAYELAKESRVLCFDEFQVTDVADAMILRRLMSQLLSDKFGVIMFATSNRKPHDLYINGVQRDSFIPCIDLLCQKSEVVLLDSPTDYRKIAKPVSSVYYYPPSGVDYSSKVCQQKRNEHVEKWFNYFAQSESPKIETQTNLTVWGRHLKIPKCTSPHVAEFTFKELCGGNLAAGDYLQLAKEFEAFIVTDIPYLTVFKRDEVRRFITFLDACYENKCKLASTSAARFTDLFVEPEHLINDFQMDYAKGEDDLPGSESNKGILDEEDIVINQEIESLVKEHGFSKDIAEKSKIFALDEERFAFARALSRLTQMNTSEWVEAIIRK</sequence>
<comment type="caution">
    <text evidence="4">The sequence shown here is derived from an EMBL/GenBank/DDBJ whole genome shotgun (WGS) entry which is preliminary data.</text>
</comment>
<dbReference type="PANTHER" id="PTHR12169:SF6">
    <property type="entry name" value="AFG1-LIKE ATPASE"/>
    <property type="match status" value="1"/>
</dbReference>
<dbReference type="EMBL" id="LPNL01000006">
    <property type="protein sequence ID" value="OEJ84399.1"/>
    <property type="molecule type" value="Genomic_DNA"/>
</dbReference>
<dbReference type="Proteomes" id="UP000095605">
    <property type="component" value="Unassembled WGS sequence"/>
</dbReference>
<dbReference type="Pfam" id="PF03969">
    <property type="entry name" value="AFG1_ATPase"/>
    <property type="match status" value="1"/>
</dbReference>
<evidence type="ECO:0000256" key="2">
    <source>
        <dbReference type="ARBA" id="ARBA00022741"/>
    </source>
</evidence>
<comment type="similarity">
    <text evidence="1">Belongs to the AFG1 ATPase family.</text>
</comment>
<dbReference type="AlphaFoldDB" id="A0A1E5RBY2"/>
<dbReference type="GO" id="GO:0005524">
    <property type="term" value="F:ATP binding"/>
    <property type="evidence" value="ECO:0007669"/>
    <property type="project" value="UniProtKB-KW"/>
</dbReference>
<organism evidence="4 5">
    <name type="scientific">Hanseniaspora opuntiae</name>
    <dbReference type="NCBI Taxonomy" id="211096"/>
    <lineage>
        <taxon>Eukaryota</taxon>
        <taxon>Fungi</taxon>
        <taxon>Dikarya</taxon>
        <taxon>Ascomycota</taxon>
        <taxon>Saccharomycotina</taxon>
        <taxon>Saccharomycetes</taxon>
        <taxon>Saccharomycodales</taxon>
        <taxon>Saccharomycodaceae</taxon>
        <taxon>Hanseniaspora</taxon>
    </lineage>
</organism>
<reference evidence="5" key="1">
    <citation type="journal article" date="2016" name="Genome Announc.">
        <title>Genome sequences of three species of Hanseniaspora isolated from spontaneous wine fermentations.</title>
        <authorList>
            <person name="Sternes P.R."/>
            <person name="Lee D."/>
            <person name="Kutyna D.R."/>
            <person name="Borneman A.R."/>
        </authorList>
    </citation>
    <scope>NUCLEOTIDE SEQUENCE [LARGE SCALE GENOMIC DNA]</scope>
    <source>
        <strain evidence="5">AWRI3578</strain>
    </source>
</reference>
<dbReference type="Gene3D" id="3.40.50.300">
    <property type="entry name" value="P-loop containing nucleotide triphosphate hydrolases"/>
    <property type="match status" value="1"/>
</dbReference>
<keyword evidence="2" id="KW-0547">Nucleotide-binding</keyword>
<dbReference type="PANTHER" id="PTHR12169">
    <property type="entry name" value="ATPASE N2B"/>
    <property type="match status" value="1"/>
</dbReference>
<dbReference type="InterPro" id="IPR027417">
    <property type="entry name" value="P-loop_NTPase"/>
</dbReference>
<dbReference type="SUPFAM" id="SSF52540">
    <property type="entry name" value="P-loop containing nucleoside triphosphate hydrolases"/>
    <property type="match status" value="1"/>
</dbReference>
<dbReference type="GO" id="GO:0016887">
    <property type="term" value="F:ATP hydrolysis activity"/>
    <property type="evidence" value="ECO:0007669"/>
    <property type="project" value="InterPro"/>
</dbReference>
<protein>
    <submittedName>
        <fullName evidence="4">Protein AFG1</fullName>
    </submittedName>
</protein>
<proteinExistence type="inferred from homology"/>
<evidence type="ECO:0000256" key="1">
    <source>
        <dbReference type="ARBA" id="ARBA00010322"/>
    </source>
</evidence>
<evidence type="ECO:0000313" key="5">
    <source>
        <dbReference type="Proteomes" id="UP000095605"/>
    </source>
</evidence>
<keyword evidence="3" id="KW-0067">ATP-binding</keyword>
<dbReference type="GO" id="GO:0005739">
    <property type="term" value="C:mitochondrion"/>
    <property type="evidence" value="ECO:0007669"/>
    <property type="project" value="TreeGrafter"/>
</dbReference>
<evidence type="ECO:0000313" key="4">
    <source>
        <dbReference type="EMBL" id="OEJ84399.1"/>
    </source>
</evidence>
<name>A0A1E5RBY2_9ASCO</name>
<gene>
    <name evidence="4" type="ORF">AWRI3578_g2534</name>
</gene>